<dbReference type="InterPro" id="IPR011010">
    <property type="entry name" value="DNA_brk_join_enz"/>
</dbReference>
<dbReference type="SUPFAM" id="SSF56349">
    <property type="entry name" value="DNA breaking-rejoining enzymes"/>
    <property type="match status" value="1"/>
</dbReference>
<dbReference type="InterPro" id="IPR046668">
    <property type="entry name" value="DUF6538"/>
</dbReference>
<dbReference type="PROSITE" id="PS51898">
    <property type="entry name" value="TYR_RECOMBINASE"/>
    <property type="match status" value="1"/>
</dbReference>
<organism evidence="6 7">
    <name type="scientific">Guyparkeria halophila</name>
    <dbReference type="NCBI Taxonomy" id="47960"/>
    <lineage>
        <taxon>Bacteria</taxon>
        <taxon>Pseudomonadati</taxon>
        <taxon>Pseudomonadota</taxon>
        <taxon>Gammaproteobacteria</taxon>
        <taxon>Chromatiales</taxon>
        <taxon>Thioalkalibacteraceae</taxon>
        <taxon>Guyparkeria</taxon>
    </lineage>
</organism>
<dbReference type="Gene3D" id="1.10.150.130">
    <property type="match status" value="1"/>
</dbReference>
<dbReference type="Pfam" id="PF00589">
    <property type="entry name" value="Phage_integrase"/>
    <property type="match status" value="1"/>
</dbReference>
<dbReference type="GO" id="GO:0003677">
    <property type="term" value="F:DNA binding"/>
    <property type="evidence" value="ECO:0007669"/>
    <property type="project" value="UniProtKB-KW"/>
</dbReference>
<gene>
    <name evidence="6" type="ORF">GM160_08380</name>
</gene>
<dbReference type="AlphaFoldDB" id="A0A6I6CXJ8"/>
<keyword evidence="4" id="KW-0233">DNA recombination</keyword>
<evidence type="ECO:0000256" key="2">
    <source>
        <dbReference type="ARBA" id="ARBA00022908"/>
    </source>
</evidence>
<protein>
    <submittedName>
        <fullName evidence="6">Tyrosine-type recombinase/integrase</fullName>
    </submittedName>
</protein>
<dbReference type="EMBL" id="CP046415">
    <property type="protein sequence ID" value="QGT78909.1"/>
    <property type="molecule type" value="Genomic_DNA"/>
</dbReference>
<evidence type="ECO:0000256" key="4">
    <source>
        <dbReference type="ARBA" id="ARBA00023172"/>
    </source>
</evidence>
<dbReference type="Gene3D" id="1.10.443.10">
    <property type="entry name" value="Intergrase catalytic core"/>
    <property type="match status" value="1"/>
</dbReference>
<keyword evidence="7" id="KW-1185">Reference proteome</keyword>
<dbReference type="InterPro" id="IPR002104">
    <property type="entry name" value="Integrase_catalytic"/>
</dbReference>
<keyword evidence="2" id="KW-0229">DNA integration</keyword>
<evidence type="ECO:0000256" key="3">
    <source>
        <dbReference type="ARBA" id="ARBA00023125"/>
    </source>
</evidence>
<dbReference type="PANTHER" id="PTHR30349:SF41">
    <property type="entry name" value="INTEGRASE_RECOMBINASE PROTEIN MJ0367-RELATED"/>
    <property type="match status" value="1"/>
</dbReference>
<evidence type="ECO:0000256" key="1">
    <source>
        <dbReference type="ARBA" id="ARBA00008857"/>
    </source>
</evidence>
<accession>A0A6I6CXJ8</accession>
<proteinExistence type="inferred from homology"/>
<reference evidence="6 7" key="1">
    <citation type="submission" date="2019-11" db="EMBL/GenBank/DDBJ databases">
        <authorList>
            <person name="Zhang J."/>
            <person name="Sun C."/>
        </authorList>
    </citation>
    <scope>NUCLEOTIDE SEQUENCE [LARGE SCALE GENOMIC DNA]</scope>
    <source>
        <strain evidence="7">sp2</strain>
    </source>
</reference>
<dbReference type="Pfam" id="PF20172">
    <property type="entry name" value="DUF6538"/>
    <property type="match status" value="1"/>
</dbReference>
<dbReference type="InterPro" id="IPR050090">
    <property type="entry name" value="Tyrosine_recombinase_XerCD"/>
</dbReference>
<dbReference type="InterPro" id="IPR010998">
    <property type="entry name" value="Integrase_recombinase_N"/>
</dbReference>
<name>A0A6I6CXJ8_9GAMM</name>
<dbReference type="PANTHER" id="PTHR30349">
    <property type="entry name" value="PHAGE INTEGRASE-RELATED"/>
    <property type="match status" value="1"/>
</dbReference>
<dbReference type="Proteomes" id="UP000427716">
    <property type="component" value="Chromosome"/>
</dbReference>
<evidence type="ECO:0000259" key="5">
    <source>
        <dbReference type="PROSITE" id="PS51898"/>
    </source>
</evidence>
<dbReference type="GO" id="GO:0015074">
    <property type="term" value="P:DNA integration"/>
    <property type="evidence" value="ECO:0007669"/>
    <property type="project" value="UniProtKB-KW"/>
</dbReference>
<dbReference type="GO" id="GO:0006310">
    <property type="term" value="P:DNA recombination"/>
    <property type="evidence" value="ECO:0007669"/>
    <property type="project" value="UniProtKB-KW"/>
</dbReference>
<feature type="domain" description="Tyr recombinase" evidence="5">
    <location>
        <begin position="260"/>
        <end position="444"/>
    </location>
</feature>
<dbReference type="InterPro" id="IPR013762">
    <property type="entry name" value="Integrase-like_cat_sf"/>
</dbReference>
<evidence type="ECO:0000313" key="6">
    <source>
        <dbReference type="EMBL" id="QGT78909.1"/>
    </source>
</evidence>
<keyword evidence="3" id="KW-0238">DNA-binding</keyword>
<comment type="similarity">
    <text evidence="1">Belongs to the 'phage' integrase family.</text>
</comment>
<dbReference type="RefSeq" id="WP_156574522.1">
    <property type="nucleotide sequence ID" value="NZ_CP046415.1"/>
</dbReference>
<evidence type="ECO:0000313" key="7">
    <source>
        <dbReference type="Proteomes" id="UP000427716"/>
    </source>
</evidence>
<dbReference type="KEGG" id="ghl:GM160_08380"/>
<sequence length="450" mass="51547">MSRDLKYLKQKNGTWYFQIHVPKKLKAHPKFIGKTVYTESLKTKDLRTAKARRDKRLEEIEALREGSTAVDFRAQTEAFRKHSKEFLEQNPHLEGTGVDFFSVYLDELEAEARKQYGISLESPDLPYHLKVQLDALMHSQRIEKDPDLPPPDEYQSTLKDMLKKTLDNKRQQGKGDKTLGKIERSVDVFLEHHEINDIPITKIRRKHAVEFCQAAQQQWSGSTVSNFMVFLGQVWKTARDLEIVSGENPFADHHIKSDGQEVKPWTPEQIKDLYELLSRSESKHADEDRLLFKIGLYTGARLEEIHSLTEKNLVYRPGENDEQILSFHIKPHGDGKTRSSTRYVPVHPALFDDLKGFKGFSGTADAAGKRFGRLKKAYLGAANSRSLVFHSLRHYVSTELYRAGYDSYFVRFLTGHARSSSGGTELERTYIHGPSYQVLADAIAGLKKII</sequence>